<evidence type="ECO:0008006" key="9">
    <source>
        <dbReference type="Google" id="ProtNLM"/>
    </source>
</evidence>
<dbReference type="GO" id="GO:0005829">
    <property type="term" value="C:cytosol"/>
    <property type="evidence" value="ECO:0007669"/>
    <property type="project" value="GOC"/>
</dbReference>
<evidence type="ECO:0000259" key="4">
    <source>
        <dbReference type="Pfam" id="PF12584"/>
    </source>
</evidence>
<dbReference type="Pfam" id="PF12584">
    <property type="entry name" value="TRAPPC10"/>
    <property type="match status" value="1"/>
</dbReference>
<dbReference type="STRING" id="983967.A0A1E4SZN7"/>
<dbReference type="Pfam" id="PF23036">
    <property type="entry name" value="TRAPPC10_1st"/>
    <property type="match status" value="1"/>
</dbReference>
<dbReference type="GO" id="GO:0034498">
    <property type="term" value="P:early endosome to Golgi transport"/>
    <property type="evidence" value="ECO:0007669"/>
    <property type="project" value="TreeGrafter"/>
</dbReference>
<dbReference type="GO" id="GO:1990071">
    <property type="term" value="C:TRAPPII protein complex"/>
    <property type="evidence" value="ECO:0007669"/>
    <property type="project" value="InterPro"/>
</dbReference>
<dbReference type="InterPro" id="IPR045126">
    <property type="entry name" value="TRAPPC10/Trs130"/>
</dbReference>
<dbReference type="Pfam" id="PF24967">
    <property type="entry name" value="NTS_TR130"/>
    <property type="match status" value="1"/>
</dbReference>
<proteinExistence type="predicted"/>
<keyword evidence="2" id="KW-0813">Transport</keyword>
<reference evidence="8" key="1">
    <citation type="submission" date="2016-04" db="EMBL/GenBank/DDBJ databases">
        <title>Comparative genomics of biotechnologically important yeasts.</title>
        <authorList>
            <consortium name="DOE Joint Genome Institute"/>
            <person name="Riley R."/>
            <person name="Haridas S."/>
            <person name="Wolfe K.H."/>
            <person name="Lopes M.R."/>
            <person name="Hittinger C.T."/>
            <person name="Goker M."/>
            <person name="Salamov A."/>
            <person name="Wisecaver J."/>
            <person name="Long T.M."/>
            <person name="Aerts A.L."/>
            <person name="Barry K."/>
            <person name="Choi C."/>
            <person name="Clum A."/>
            <person name="Coughlan A.Y."/>
            <person name="Deshpande S."/>
            <person name="Douglass A.P."/>
            <person name="Hanson S.J."/>
            <person name="Klenk H.-P."/>
            <person name="Labutti K."/>
            <person name="Lapidus A."/>
            <person name="Lindquist E."/>
            <person name="Lipzen A."/>
            <person name="Meier-Kolthoff J.P."/>
            <person name="Ohm R.A."/>
            <person name="Otillar R.P."/>
            <person name="Pangilinan J."/>
            <person name="Peng Y."/>
            <person name="Rokas A."/>
            <person name="Rosa C.A."/>
            <person name="Scheuner C."/>
            <person name="Sibirny A.A."/>
            <person name="Slot J.C."/>
            <person name="Stielow J.B."/>
            <person name="Sun H."/>
            <person name="Kurtzman C.P."/>
            <person name="Blackwell M."/>
            <person name="Grigoriev I.V."/>
            <person name="Jeffries T.W."/>
        </authorList>
    </citation>
    <scope>NUCLEOTIDE SEQUENCE [LARGE SCALE GENOMIC DNA]</scope>
    <source>
        <strain evidence="8">NRRL YB-2248</strain>
    </source>
</reference>
<dbReference type="InterPro" id="IPR056913">
    <property type="entry name" value="TRAPPC10/Trs130_N"/>
</dbReference>
<keyword evidence="3" id="KW-0333">Golgi apparatus</keyword>
<organism evidence="7 8">
    <name type="scientific">[Candida] arabinofermentans NRRL YB-2248</name>
    <dbReference type="NCBI Taxonomy" id="983967"/>
    <lineage>
        <taxon>Eukaryota</taxon>
        <taxon>Fungi</taxon>
        <taxon>Dikarya</taxon>
        <taxon>Ascomycota</taxon>
        <taxon>Saccharomycotina</taxon>
        <taxon>Pichiomycetes</taxon>
        <taxon>Pichiales</taxon>
        <taxon>Pichiaceae</taxon>
        <taxon>Ogataea</taxon>
        <taxon>Ogataea/Candida clade</taxon>
    </lineage>
</organism>
<comment type="subcellular location">
    <subcellularLocation>
        <location evidence="1">Golgi apparatus</location>
    </subcellularLocation>
</comment>
<dbReference type="GO" id="GO:0006891">
    <property type="term" value="P:intra-Golgi vesicle-mediated transport"/>
    <property type="evidence" value="ECO:0007669"/>
    <property type="project" value="TreeGrafter"/>
</dbReference>
<dbReference type="OrthoDB" id="10256906at2759"/>
<feature type="domain" description="TRAPPC10/Trs130 C-terminal" evidence="4">
    <location>
        <begin position="970"/>
        <end position="1092"/>
    </location>
</feature>
<dbReference type="PANTHER" id="PTHR13251:SF3">
    <property type="entry name" value="TRAFFICKING PROTEIN PARTICLE COMPLEX SUBUNIT 10"/>
    <property type="match status" value="1"/>
</dbReference>
<keyword evidence="8" id="KW-1185">Reference proteome</keyword>
<evidence type="ECO:0000313" key="8">
    <source>
        <dbReference type="Proteomes" id="UP000094801"/>
    </source>
</evidence>
<accession>A0A1E4SZN7</accession>
<evidence type="ECO:0000256" key="1">
    <source>
        <dbReference type="ARBA" id="ARBA00004555"/>
    </source>
</evidence>
<evidence type="ECO:0000256" key="2">
    <source>
        <dbReference type="ARBA" id="ARBA00022448"/>
    </source>
</evidence>
<dbReference type="InterPro" id="IPR022233">
    <property type="entry name" value="TRAPPC10/Trs130_C"/>
</dbReference>
<feature type="domain" description="TRAPPC10/Trs130 N-terminal" evidence="5">
    <location>
        <begin position="14"/>
        <end position="186"/>
    </location>
</feature>
<dbReference type="InterPro" id="IPR056916">
    <property type="entry name" value="NTS_TR130"/>
</dbReference>
<gene>
    <name evidence="7" type="ORF">CANARDRAFT_28708</name>
</gene>
<sequence length="1108" mass="128781">MSRPVGLKVGYYDPFSIFQDGLRSEFEKKSKLNNLHWKLHPADSIKTIKNVQLEYVEEIPNKNEVDSYLKFMFITCLNVDEYRSKVRPLVKQWLNNIKSMKPNCIYYIILYENTDLVSKADKFLKTNLLAKLKTDFADDEMTIENIFKVKSSYSSQDDKTEYWSTLINSIKLGIVDSINIRLSYYQSMNGDIIDQTRAAKIFRDIGQDDDALKSYDLLFHLVGSINLSDGFDKASVDDYPLLNNLDHFELSRESNKFQQLSYFYYQQVRMLLKPEESEVGVVKHLIEWMRLIYSYVNAFNESYKRNEMAITLIDEFLSTEQLDNILKNSKRNITELFEKLGDLKFLKRSELIKLAYSKGYKLKGTMSEITMTEIQPQYTITNKSILEILESEDSFQKAVIQQTEDIITCYSSSQFKPKTIDTLSTELALIYFYNLDDFEISLEILNDSFDYFKNSNWRYISLNILKIYIANLEKLDGTYDEIVPVLLNSYLELLAKDEFFELDKFNKILASLKNHITIENDDIFDVKVNPYLLCDDVDTYKIKLEMTSKIEVPVEDMSLRLINDYNEVIEFRLHDIHLTKSNSFELLSTDIMYGDFTLDKLILQIGKLKLTKSLNGTVNTYPIPKFMTGGVLKYNTTITPIVPPIRDLHQDEIMIVVKIGSNDVSNCQVIFIKTDIDRLVPNSTYTLKRGDDAVEFQCFNEVNRLVFKIDEHLNAGDELRLSIPYFFPPDVSNKKSHVKLGLLFNDAKFSQSTSDDLETQLQIAVSVQDIFKSSNLFSNFSVNSAIINKPLRIQSVDLTSENSEVKTWEQPKNIIAFNDQGSTFFYKIERLNDASLNLLIDYNDIQDEIIVILKKWYLDILSKENEELVVYFSIVENVLGKLKYKLNFYSLTNIIKITNFDLSNFTEDFKKININHAKQLMRSLLNFTKLDLKVDSVTRDHALRSIKKQLSINVSLPVINTINIVEFDFSKKLQYLVCEPLSTKLKLNVRIFQMEKKEAKKVRFSNEPEIPKIITLRLDLVDIENNWLISGLKNFHMELNLEEANMAKDGKTFEFDLVLIPLKVGKLELPGIDVKNMSKFKIQMELDYKNSSESLLIVSELNKITYSF</sequence>
<protein>
    <recommendedName>
        <fullName evidence="9">Trafficking protein particle complex subunit 11 domain-containing protein</fullName>
    </recommendedName>
</protein>
<evidence type="ECO:0000259" key="5">
    <source>
        <dbReference type="Pfam" id="PF23036"/>
    </source>
</evidence>
<name>A0A1E4SZN7_9ASCO</name>
<dbReference type="Proteomes" id="UP000094801">
    <property type="component" value="Unassembled WGS sequence"/>
</dbReference>
<dbReference type="AlphaFoldDB" id="A0A1E4SZN7"/>
<evidence type="ECO:0000313" key="7">
    <source>
        <dbReference type="EMBL" id="ODV84976.1"/>
    </source>
</evidence>
<dbReference type="PANTHER" id="PTHR13251">
    <property type="entry name" value="EPILEPSY HOLOPROSENCEPHALY CANDIDATE 1/TMEM1"/>
    <property type="match status" value="1"/>
</dbReference>
<evidence type="ECO:0000256" key="3">
    <source>
        <dbReference type="ARBA" id="ARBA00023034"/>
    </source>
</evidence>
<dbReference type="EMBL" id="KV453854">
    <property type="protein sequence ID" value="ODV84976.1"/>
    <property type="molecule type" value="Genomic_DNA"/>
</dbReference>
<evidence type="ECO:0000259" key="6">
    <source>
        <dbReference type="Pfam" id="PF24967"/>
    </source>
</evidence>
<feature type="domain" description="Trs130 NTS" evidence="6">
    <location>
        <begin position="297"/>
        <end position="495"/>
    </location>
</feature>